<dbReference type="InterPro" id="IPR016160">
    <property type="entry name" value="Ald_DH_CS_CYS"/>
</dbReference>
<feature type="domain" description="Aldehyde dehydrogenase" evidence="2">
    <location>
        <begin position="26"/>
        <end position="488"/>
    </location>
</feature>
<name>A0A6J6L1U5_9ZZZZ</name>
<dbReference type="PROSITE" id="PS00070">
    <property type="entry name" value="ALDEHYDE_DEHYDR_CYS"/>
    <property type="match status" value="1"/>
</dbReference>
<evidence type="ECO:0000259" key="2">
    <source>
        <dbReference type="Pfam" id="PF00171"/>
    </source>
</evidence>
<evidence type="ECO:0000256" key="1">
    <source>
        <dbReference type="ARBA" id="ARBA00023002"/>
    </source>
</evidence>
<dbReference type="CDD" id="cd07112">
    <property type="entry name" value="ALDH_GABALDH-PuuC"/>
    <property type="match status" value="1"/>
</dbReference>
<keyword evidence="1" id="KW-0560">Oxidoreductase</keyword>
<dbReference type="InterPro" id="IPR016161">
    <property type="entry name" value="Ald_DH/histidinol_DH"/>
</dbReference>
<dbReference type="Gene3D" id="3.40.605.10">
    <property type="entry name" value="Aldehyde Dehydrogenase, Chain A, domain 1"/>
    <property type="match status" value="1"/>
</dbReference>
<evidence type="ECO:0000313" key="4">
    <source>
        <dbReference type="EMBL" id="CAB4844318.1"/>
    </source>
</evidence>
<sequence>MATNTDWHQRALDLKPQSKIFINGAYVDAASGKTFEDIAPHDDRVIAHVASGDVEDIDRAVKSSKKVFDDGTWREMNPRDKKAIMLRWSALMLENKEELALLEAVDTGKPIGDTLSVDVPNTARVISWYGEAIDKRYDEIAPAPRNALAMITREPLGVIGAVVPWNYPMMIASWKIGPAVAMGNSIVVKPAENSSLSTLKMAELAIEAGLPAGVFNVVPGLGIEAGQALARHMDVAKIAFTGSPAVGRKMLEYAAQSNMKQVALELGGKSAQVILNDCVDLEAAASAIGWGIYYNAGQTCSAGSRIIVEKGVKEELFAHLRTFLKSFVVGSQFDPTVQMAGLVSKVQRDRVNSYLDLIGRDGEKIIFGGEKTHGADLLIAPTLIDNVKATSRLAQEEIFGPVLTSIDAKDADEAIAIANGTEYSLAASIWTGNIAKAHTLARRLRAGTVWVNTFDMVDVITPIGGFGLSGSGRDKSLHALDTYSALKTTWIDLN</sequence>
<proteinExistence type="predicted"/>
<dbReference type="InterPro" id="IPR016162">
    <property type="entry name" value="Ald_DH_N"/>
</dbReference>
<dbReference type="PROSITE" id="PS00687">
    <property type="entry name" value="ALDEHYDE_DEHYDR_GLU"/>
    <property type="match status" value="1"/>
</dbReference>
<dbReference type="InterPro" id="IPR029510">
    <property type="entry name" value="Ald_DH_CS_GLU"/>
</dbReference>
<dbReference type="GO" id="GO:0016620">
    <property type="term" value="F:oxidoreductase activity, acting on the aldehyde or oxo group of donors, NAD or NADP as acceptor"/>
    <property type="evidence" value="ECO:0007669"/>
    <property type="project" value="InterPro"/>
</dbReference>
<reference evidence="3" key="1">
    <citation type="submission" date="2020-05" db="EMBL/GenBank/DDBJ databases">
        <authorList>
            <person name="Chiriac C."/>
            <person name="Salcher M."/>
            <person name="Ghai R."/>
            <person name="Kavagutti S V."/>
        </authorList>
    </citation>
    <scope>NUCLEOTIDE SEQUENCE</scope>
</reference>
<accession>A0A6J6L1U5</accession>
<evidence type="ECO:0000313" key="3">
    <source>
        <dbReference type="EMBL" id="CAB4655811.1"/>
    </source>
</evidence>
<dbReference type="SUPFAM" id="SSF53720">
    <property type="entry name" value="ALDH-like"/>
    <property type="match status" value="1"/>
</dbReference>
<dbReference type="Pfam" id="PF00171">
    <property type="entry name" value="Aldedh"/>
    <property type="match status" value="1"/>
</dbReference>
<dbReference type="FunFam" id="3.40.605.10:FF:000001">
    <property type="entry name" value="Aldehyde dehydrogenase 1"/>
    <property type="match status" value="1"/>
</dbReference>
<dbReference type="Gene3D" id="3.40.309.10">
    <property type="entry name" value="Aldehyde Dehydrogenase, Chain A, domain 2"/>
    <property type="match status" value="1"/>
</dbReference>
<gene>
    <name evidence="3" type="ORF">UFOPK2265_00445</name>
    <name evidence="4" type="ORF">UFOPK3255_00887</name>
</gene>
<dbReference type="InterPro" id="IPR016163">
    <property type="entry name" value="Ald_DH_C"/>
</dbReference>
<dbReference type="EMBL" id="CAEZWP010000013">
    <property type="protein sequence ID" value="CAB4655811.1"/>
    <property type="molecule type" value="Genomic_DNA"/>
</dbReference>
<protein>
    <submittedName>
        <fullName evidence="3">Unannotated protein</fullName>
    </submittedName>
</protein>
<dbReference type="AlphaFoldDB" id="A0A6J6L1U5"/>
<dbReference type="EMBL" id="CAFAZY010000131">
    <property type="protein sequence ID" value="CAB4844318.1"/>
    <property type="molecule type" value="Genomic_DNA"/>
</dbReference>
<organism evidence="3">
    <name type="scientific">freshwater metagenome</name>
    <dbReference type="NCBI Taxonomy" id="449393"/>
    <lineage>
        <taxon>unclassified sequences</taxon>
        <taxon>metagenomes</taxon>
        <taxon>ecological metagenomes</taxon>
    </lineage>
</organism>
<dbReference type="InterPro" id="IPR015590">
    <property type="entry name" value="Aldehyde_DH_dom"/>
</dbReference>
<dbReference type="PANTHER" id="PTHR11699">
    <property type="entry name" value="ALDEHYDE DEHYDROGENASE-RELATED"/>
    <property type="match status" value="1"/>
</dbReference>